<dbReference type="Gene3D" id="2.130.10.80">
    <property type="entry name" value="Galactose oxidase/kelch, beta-propeller"/>
    <property type="match status" value="1"/>
</dbReference>
<dbReference type="InterPro" id="IPR014756">
    <property type="entry name" value="Ig_E-set"/>
</dbReference>
<dbReference type="SUPFAM" id="SSF81296">
    <property type="entry name" value="E set domains"/>
    <property type="match status" value="1"/>
</dbReference>
<dbReference type="InterPro" id="IPR013783">
    <property type="entry name" value="Ig-like_fold"/>
</dbReference>
<reference evidence="7" key="1">
    <citation type="submission" date="2016-06" db="EMBL/GenBank/DDBJ databases">
        <title>Parallel loss of symbiosis genes in relatives of nitrogen-fixing non-legume Parasponia.</title>
        <authorList>
            <person name="Van Velzen R."/>
            <person name="Holmer R."/>
            <person name="Bu F."/>
            <person name="Rutten L."/>
            <person name="Van Zeijl A."/>
            <person name="Liu W."/>
            <person name="Santuari L."/>
            <person name="Cao Q."/>
            <person name="Sharma T."/>
            <person name="Shen D."/>
            <person name="Roswanjaya Y."/>
            <person name="Wardhani T."/>
            <person name="Kalhor M.S."/>
            <person name="Jansen J."/>
            <person name="Van den Hoogen J."/>
            <person name="Gungor B."/>
            <person name="Hartog M."/>
            <person name="Hontelez J."/>
            <person name="Verver J."/>
            <person name="Yang W.-C."/>
            <person name="Schijlen E."/>
            <person name="Repin R."/>
            <person name="Schilthuizen M."/>
            <person name="Schranz E."/>
            <person name="Heidstra R."/>
            <person name="Miyata K."/>
            <person name="Fedorova E."/>
            <person name="Kohlen W."/>
            <person name="Bisseling T."/>
            <person name="Smit S."/>
            <person name="Geurts R."/>
        </authorList>
    </citation>
    <scope>NUCLEOTIDE SEQUENCE [LARGE SCALE GENOMIC DNA]</scope>
    <source>
        <strain evidence="7">cv. RG33-2</strain>
    </source>
</reference>
<dbReference type="SUPFAM" id="SSF50965">
    <property type="entry name" value="Galactose oxidase, central domain"/>
    <property type="match status" value="1"/>
</dbReference>
<proteinExistence type="predicted"/>
<dbReference type="InterPro" id="IPR009880">
    <property type="entry name" value="Glyoxal_oxidase_N"/>
</dbReference>
<protein>
    <submittedName>
        <fullName evidence="6">1,4-alpha-glucan-branching enzyme</fullName>
    </submittedName>
</protein>
<feature type="domain" description="Glyoxal oxidase N-terminal" evidence="4">
    <location>
        <begin position="127"/>
        <end position="519"/>
    </location>
</feature>
<accession>A0A2P5FSX6</accession>
<evidence type="ECO:0000256" key="2">
    <source>
        <dbReference type="SAM" id="MobiDB-lite"/>
    </source>
</evidence>
<name>A0A2P5FSX6_TREOI</name>
<dbReference type="InterPro" id="IPR037293">
    <property type="entry name" value="Gal_Oxidase_central_sf"/>
</dbReference>
<feature type="signal peptide" evidence="3">
    <location>
        <begin position="1"/>
        <end position="28"/>
    </location>
</feature>
<dbReference type="PANTHER" id="PTHR32208:SF93">
    <property type="entry name" value="ALDEHYDE OXIDASE GLOX1"/>
    <property type="match status" value="1"/>
</dbReference>
<comment type="caution">
    <text evidence="6">The sequence shown here is derived from an EMBL/GenBank/DDBJ whole genome shotgun (WGS) entry which is preliminary data.</text>
</comment>
<feature type="domain" description="Galactose oxidase-like Early set" evidence="5">
    <location>
        <begin position="533"/>
        <end position="636"/>
    </location>
</feature>
<evidence type="ECO:0000256" key="1">
    <source>
        <dbReference type="ARBA" id="ARBA00022729"/>
    </source>
</evidence>
<evidence type="ECO:0000313" key="6">
    <source>
        <dbReference type="EMBL" id="POO00872.1"/>
    </source>
</evidence>
<dbReference type="Pfam" id="PF07250">
    <property type="entry name" value="Glyoxal_oxid_N"/>
    <property type="match status" value="1"/>
</dbReference>
<dbReference type="EMBL" id="JXTC01000011">
    <property type="protein sequence ID" value="POO00872.1"/>
    <property type="molecule type" value="Genomic_DNA"/>
</dbReference>
<dbReference type="InterPro" id="IPR015202">
    <property type="entry name" value="GO-like_E_set"/>
</dbReference>
<evidence type="ECO:0000259" key="5">
    <source>
        <dbReference type="Pfam" id="PF09118"/>
    </source>
</evidence>
<dbReference type="FunCoup" id="A0A2P5FSX6">
    <property type="interactions" value="6"/>
</dbReference>
<gene>
    <name evidence="6" type="ORF">TorRG33x02_035030</name>
</gene>
<dbReference type="CDD" id="cd02851">
    <property type="entry name" value="E_set_GO_C"/>
    <property type="match status" value="1"/>
</dbReference>
<keyword evidence="1 3" id="KW-0732">Signal</keyword>
<dbReference type="STRING" id="63057.A0A2P5FSX6"/>
<feature type="region of interest" description="Disordered" evidence="2">
    <location>
        <begin position="73"/>
        <end position="107"/>
    </location>
</feature>
<evidence type="ECO:0000313" key="7">
    <source>
        <dbReference type="Proteomes" id="UP000237000"/>
    </source>
</evidence>
<dbReference type="Proteomes" id="UP000237000">
    <property type="component" value="Unassembled WGS sequence"/>
</dbReference>
<dbReference type="PANTHER" id="PTHR32208">
    <property type="entry name" value="SECRETED PROTEIN-RELATED"/>
    <property type="match status" value="1"/>
</dbReference>
<dbReference type="OrthoDB" id="2019572at2759"/>
<dbReference type="Pfam" id="PF09118">
    <property type="entry name" value="GO-like_E_set"/>
    <property type="match status" value="1"/>
</dbReference>
<sequence length="637" mass="69992">MATSLLSHIKALSLLIFLLLFIQHHGRAQHLFGNPFPFSGEGFLNQGQGQGQGASFFPKFPFFTFPNYPPPTTGDGGDDGVATPGASTPADSSDPNAQFDPSANPDLETNFKGKWAIVSKNSGVSGMHIIVLPNNKVIMYDASAFRISDIKLANGVCVPFKDKATNKELQDCWSHGVELDVINNAKIRTLKLLYDPWCSSGGLAVDGTLVGTGGWDDGVKTVRYLKPCDTCDFQEYQTALADPRWYATQINLPDGGFLVVGGRRAYSYEYVPPAGKSNKKANFLSLLDETTDLDENNLYPFVHLSTDGNVFIFANNRSILLNLDTNEVVRELPALPGGARNYPASGMSALLPIRLDLRNKRNGVVPAEVIVCGGARHDAYGLAGRGTFVPALDDCNRLTITDPKAIWRTETMPSRRVMGDMLILPNGDLLIVNGAKLGTAAWWFAEEPNFAPVLYRPDKPVNNRFEELERTDIPRMYHSSAAVLPDGRVLIAGSNTNPGYNYTAKYPTELRVEAFTPPYLAPELRKHRPEITPETAAAAAKLGYGQRFEVLFRLRGPRVSTAEIKVTMYPPPFTTHGYSMNQRLVVLDKEEVARVARGQYRVVVAAPPSAVLAPPGYYLFFVVYRGVPSEGIWVRIK</sequence>
<evidence type="ECO:0000259" key="4">
    <source>
        <dbReference type="Pfam" id="PF07250"/>
    </source>
</evidence>
<evidence type="ECO:0000256" key="3">
    <source>
        <dbReference type="SAM" id="SignalP"/>
    </source>
</evidence>
<keyword evidence="7" id="KW-1185">Reference proteome</keyword>
<feature type="compositionally biased region" description="Polar residues" evidence="2">
    <location>
        <begin position="89"/>
        <end position="101"/>
    </location>
</feature>
<organism evidence="6 7">
    <name type="scientific">Trema orientale</name>
    <name type="common">Charcoal tree</name>
    <name type="synonym">Celtis orientalis</name>
    <dbReference type="NCBI Taxonomy" id="63057"/>
    <lineage>
        <taxon>Eukaryota</taxon>
        <taxon>Viridiplantae</taxon>
        <taxon>Streptophyta</taxon>
        <taxon>Embryophyta</taxon>
        <taxon>Tracheophyta</taxon>
        <taxon>Spermatophyta</taxon>
        <taxon>Magnoliopsida</taxon>
        <taxon>eudicotyledons</taxon>
        <taxon>Gunneridae</taxon>
        <taxon>Pentapetalae</taxon>
        <taxon>rosids</taxon>
        <taxon>fabids</taxon>
        <taxon>Rosales</taxon>
        <taxon>Cannabaceae</taxon>
        <taxon>Trema</taxon>
    </lineage>
</organism>
<feature type="chain" id="PRO_5015125608" evidence="3">
    <location>
        <begin position="29"/>
        <end position="637"/>
    </location>
</feature>
<dbReference type="InParanoid" id="A0A2P5FSX6"/>
<dbReference type="Gene3D" id="2.60.40.10">
    <property type="entry name" value="Immunoglobulins"/>
    <property type="match status" value="1"/>
</dbReference>
<dbReference type="AlphaFoldDB" id="A0A2P5FSX6"/>
<dbReference type="InterPro" id="IPR011043">
    <property type="entry name" value="Gal_Oxase/kelch_b-propeller"/>
</dbReference>